<dbReference type="InterPro" id="IPR022473">
    <property type="entry name" value="ABC_trnsptr_Choline_ATP-bd"/>
</dbReference>
<keyword evidence="3" id="KW-0547">Nucleotide-binding</keyword>
<dbReference type="PROSITE" id="PS00211">
    <property type="entry name" value="ABC_TRANSPORTER_1"/>
    <property type="match status" value="1"/>
</dbReference>
<dbReference type="OrthoDB" id="9802264at2"/>
<dbReference type="GO" id="GO:0016887">
    <property type="term" value="F:ATP hydrolysis activity"/>
    <property type="evidence" value="ECO:0007669"/>
    <property type="project" value="InterPro"/>
</dbReference>
<dbReference type="SMART" id="SM00382">
    <property type="entry name" value="AAA"/>
    <property type="match status" value="1"/>
</dbReference>
<dbReference type="Gene3D" id="3.40.50.300">
    <property type="entry name" value="P-loop containing nucleotide triphosphate hydrolases"/>
    <property type="match status" value="1"/>
</dbReference>
<dbReference type="GO" id="GO:0005524">
    <property type="term" value="F:ATP binding"/>
    <property type="evidence" value="ECO:0007669"/>
    <property type="project" value="UniProtKB-KW"/>
</dbReference>
<comment type="caution">
    <text evidence="6">The sequence shown here is derived from an EMBL/GenBank/DDBJ whole genome shotgun (WGS) entry which is preliminary data.</text>
</comment>
<dbReference type="GO" id="GO:0015697">
    <property type="term" value="P:quaternary ammonium group transport"/>
    <property type="evidence" value="ECO:0007669"/>
    <property type="project" value="UniProtKB-ARBA"/>
</dbReference>
<sequence>MVAFRSVDIVFGDHPADALPLIDAGRTRGEIQAETGQIVGVKQATLDVRQGEIVVLMGLSGSGKSTLIRAVNGLSAVTRGTVTVHDGERHVDVHGCGRRRLRALRRSRIAMVFQQFALLPWRTVADNVALGLELDHVRRAERRRRVAEQLELVGLAGWGGKRVDELSGGMQQRVGLARAFATRAPLLLMDEPFSALDPLIRVRLQDELLALQRKLGRTMIFVSHDLDEALKIGTRIAIMEGGSIVQVGTPQEIVLKPSSAYVRDFVAHMNPLNVLRAQEVMTPWRDLPRTGEGAIRIDEDLVLSAACEGWRHGERVQVVPLEAVAAAPHRAIVMAGPETPLRSLIDARLKHTGPFVVGTEAGAVGLIRDEDLFRCLTPAKGEAG</sequence>
<name>A0A964T4P4_9HYPH</name>
<accession>A0A964T4P4</accession>
<dbReference type="InterPro" id="IPR017871">
    <property type="entry name" value="ABC_transporter-like_CS"/>
</dbReference>
<dbReference type="PANTHER" id="PTHR43869:SF1">
    <property type="entry name" value="GLYCINE BETAINE_PROLINE BETAINE TRANSPORT SYSTEM ATP-BINDING PROTEIN PROV"/>
    <property type="match status" value="1"/>
</dbReference>
<keyword evidence="2" id="KW-0813">Transport</keyword>
<dbReference type="SUPFAM" id="SSF52540">
    <property type="entry name" value="P-loop containing nucleoside triphosphate hydrolases"/>
    <property type="match status" value="1"/>
</dbReference>
<organism evidence="6 7">
    <name type="scientific">Propylenella binzhouense</name>
    <dbReference type="NCBI Taxonomy" id="2555902"/>
    <lineage>
        <taxon>Bacteria</taxon>
        <taxon>Pseudomonadati</taxon>
        <taxon>Pseudomonadota</taxon>
        <taxon>Alphaproteobacteria</taxon>
        <taxon>Hyphomicrobiales</taxon>
        <taxon>Propylenellaceae</taxon>
        <taxon>Propylenella</taxon>
    </lineage>
</organism>
<keyword evidence="7" id="KW-1185">Reference proteome</keyword>
<gene>
    <name evidence="6" type="primary">choV</name>
    <name evidence="6" type="ORF">E4O86_11285</name>
</gene>
<dbReference type="GO" id="GO:0055052">
    <property type="term" value="C:ATP-binding cassette (ABC) transporter complex, substrate-binding subunit-containing"/>
    <property type="evidence" value="ECO:0007669"/>
    <property type="project" value="InterPro"/>
</dbReference>
<feature type="domain" description="ABC transporter" evidence="5">
    <location>
        <begin position="19"/>
        <end position="266"/>
    </location>
</feature>
<evidence type="ECO:0000313" key="6">
    <source>
        <dbReference type="EMBL" id="MYZ48294.1"/>
    </source>
</evidence>
<dbReference type="InterPro" id="IPR027417">
    <property type="entry name" value="P-loop_NTPase"/>
</dbReference>
<dbReference type="PROSITE" id="PS50893">
    <property type="entry name" value="ABC_TRANSPORTER_2"/>
    <property type="match status" value="1"/>
</dbReference>
<dbReference type="FunFam" id="3.40.50.300:FF:000425">
    <property type="entry name" value="Probable ABC transporter, ATP-binding subunit"/>
    <property type="match status" value="1"/>
</dbReference>
<dbReference type="EMBL" id="SPKJ01000033">
    <property type="protein sequence ID" value="MYZ48294.1"/>
    <property type="molecule type" value="Genomic_DNA"/>
</dbReference>
<evidence type="ECO:0000256" key="3">
    <source>
        <dbReference type="ARBA" id="ARBA00022741"/>
    </source>
</evidence>
<evidence type="ECO:0000256" key="4">
    <source>
        <dbReference type="ARBA" id="ARBA00022840"/>
    </source>
</evidence>
<reference evidence="6" key="1">
    <citation type="submission" date="2019-03" db="EMBL/GenBank/DDBJ databases">
        <title>Afifella sp. nov., isolated from activated sludge.</title>
        <authorList>
            <person name="Li Q."/>
            <person name="Liu Y."/>
        </authorList>
    </citation>
    <scope>NUCLEOTIDE SEQUENCE</scope>
    <source>
        <strain evidence="6">L72</strain>
    </source>
</reference>
<proteinExistence type="inferred from homology"/>
<evidence type="ECO:0000256" key="1">
    <source>
        <dbReference type="ARBA" id="ARBA00005417"/>
    </source>
</evidence>
<evidence type="ECO:0000259" key="5">
    <source>
        <dbReference type="PROSITE" id="PS50893"/>
    </source>
</evidence>
<dbReference type="GO" id="GO:0015220">
    <property type="term" value="F:choline transmembrane transporter activity"/>
    <property type="evidence" value="ECO:0007669"/>
    <property type="project" value="InterPro"/>
</dbReference>
<dbReference type="Pfam" id="PF00005">
    <property type="entry name" value="ABC_tran"/>
    <property type="match status" value="1"/>
</dbReference>
<keyword evidence="4 6" id="KW-0067">ATP-binding</keyword>
<dbReference type="NCBIfam" id="TIGR03415">
    <property type="entry name" value="ABC_choXWV_ATP"/>
    <property type="match status" value="1"/>
</dbReference>
<dbReference type="InterPro" id="IPR003593">
    <property type="entry name" value="AAA+_ATPase"/>
</dbReference>
<protein>
    <submittedName>
        <fullName evidence="6">Choline ABC transporter ATP-binding protein</fullName>
    </submittedName>
</protein>
<dbReference type="PANTHER" id="PTHR43869">
    <property type="entry name" value="GLYCINE BETAINE/PROLINE BETAINE TRANSPORT SYSTEM ATP-BINDING PROTEIN PROV"/>
    <property type="match status" value="1"/>
</dbReference>
<dbReference type="InterPro" id="IPR051921">
    <property type="entry name" value="ABC_osmolyte_uptake_ATP-bind"/>
</dbReference>
<dbReference type="Proteomes" id="UP000773614">
    <property type="component" value="Unassembled WGS sequence"/>
</dbReference>
<evidence type="ECO:0000256" key="2">
    <source>
        <dbReference type="ARBA" id="ARBA00022448"/>
    </source>
</evidence>
<dbReference type="AlphaFoldDB" id="A0A964T4P4"/>
<evidence type="ECO:0000313" key="7">
    <source>
        <dbReference type="Proteomes" id="UP000773614"/>
    </source>
</evidence>
<comment type="similarity">
    <text evidence="1">Belongs to the ABC transporter superfamily.</text>
</comment>
<dbReference type="InterPro" id="IPR003439">
    <property type="entry name" value="ABC_transporter-like_ATP-bd"/>
</dbReference>